<evidence type="ECO:0000313" key="1">
    <source>
        <dbReference type="EMBL" id="GFH41461.1"/>
    </source>
</evidence>
<comment type="caution">
    <text evidence="1">The sequence shown here is derived from an EMBL/GenBank/DDBJ whole genome shotgun (WGS) entry which is preliminary data.</text>
</comment>
<sequence>MALIVTNQEERHILLRTYASNINKNSLKEFSKKSGYGDGGGGYMAIFFKADLEEDPYEFQQELSEIKDNQVLLNADPPAAPVEENLYLNFDEFYDYLVEVVNERIAETPSDKAEYEHLLSEVKTALGL</sequence>
<keyword evidence="2" id="KW-1185">Reference proteome</keyword>
<name>A0A6A0BAH7_9LACT</name>
<gene>
    <name evidence="1" type="ORF">Hs30E_00120</name>
</gene>
<dbReference type="EMBL" id="BLLI01000001">
    <property type="protein sequence ID" value="GFH41461.1"/>
    <property type="molecule type" value="Genomic_DNA"/>
</dbReference>
<organism evidence="1 2">
    <name type="scientific">Pseudolactococcus hodotermopsidis</name>
    <dbReference type="NCBI Taxonomy" id="2709157"/>
    <lineage>
        <taxon>Bacteria</taxon>
        <taxon>Bacillati</taxon>
        <taxon>Bacillota</taxon>
        <taxon>Bacilli</taxon>
        <taxon>Lactobacillales</taxon>
        <taxon>Streptococcaceae</taxon>
        <taxon>Pseudolactococcus</taxon>
    </lineage>
</organism>
<reference evidence="1 2" key="1">
    <citation type="submission" date="2020-02" db="EMBL/GenBank/DDBJ databases">
        <title>Draft genome sequence of Lactococcus sp. Hs30E4-3.</title>
        <authorList>
            <person name="Noda S."/>
            <person name="Yuki M."/>
            <person name="Ohkuma M."/>
        </authorList>
    </citation>
    <scope>NUCLEOTIDE SEQUENCE [LARGE SCALE GENOMIC DNA]</scope>
    <source>
        <strain evidence="1 2">Hs30E4-3</strain>
    </source>
</reference>
<protein>
    <submittedName>
        <fullName evidence="1">Uncharacterized protein</fullName>
    </submittedName>
</protein>
<dbReference type="Proteomes" id="UP000480303">
    <property type="component" value="Unassembled WGS sequence"/>
</dbReference>
<dbReference type="AlphaFoldDB" id="A0A6A0BAH7"/>
<accession>A0A6A0BAH7</accession>
<dbReference type="RefSeq" id="WP_172206967.1">
    <property type="nucleotide sequence ID" value="NZ_BLLI01000001.1"/>
</dbReference>
<proteinExistence type="predicted"/>
<evidence type="ECO:0000313" key="2">
    <source>
        <dbReference type="Proteomes" id="UP000480303"/>
    </source>
</evidence>